<dbReference type="InterPro" id="IPR041685">
    <property type="entry name" value="AAA_GajA/Old/RecF-like"/>
</dbReference>
<evidence type="ECO:0000259" key="1">
    <source>
        <dbReference type="Pfam" id="PF13175"/>
    </source>
</evidence>
<dbReference type="PANTHER" id="PTHR43581">
    <property type="entry name" value="ATP/GTP PHOSPHATASE"/>
    <property type="match status" value="1"/>
</dbReference>
<dbReference type="PANTHER" id="PTHR43581:SF4">
    <property type="entry name" value="ATP_GTP PHOSPHATASE"/>
    <property type="match status" value="1"/>
</dbReference>
<dbReference type="Proteomes" id="UP000018683">
    <property type="component" value="Unassembled WGS sequence"/>
</dbReference>
<dbReference type="HOGENOM" id="CLU_457665_0_0_9"/>
<proteinExistence type="predicted"/>
<organism evidence="2 3">
    <name type="scientific">[Ruminococcus] lactaris CC59_002D</name>
    <dbReference type="NCBI Taxonomy" id="1073376"/>
    <lineage>
        <taxon>Bacteria</taxon>
        <taxon>Bacillati</taxon>
        <taxon>Bacillota</taxon>
        <taxon>Clostridia</taxon>
        <taxon>Lachnospirales</taxon>
        <taxon>Lachnospiraceae</taxon>
        <taxon>Mediterraneibacter</taxon>
    </lineage>
</organism>
<gene>
    <name evidence="2" type="ORF">HMPREF1202_02591</name>
</gene>
<dbReference type="InterPro" id="IPR051396">
    <property type="entry name" value="Bact_Antivir_Def_Nuclease"/>
</dbReference>
<accession>V8BKQ2</accession>
<dbReference type="STRING" id="1073376.HMPREF1202_02591"/>
<dbReference type="Gene3D" id="3.40.50.300">
    <property type="entry name" value="P-loop containing nucleotide triphosphate hydrolases"/>
    <property type="match status" value="1"/>
</dbReference>
<feature type="domain" description="Endonuclease GajA/Old nuclease/RecF-like AAA" evidence="1">
    <location>
        <begin position="8"/>
        <end position="221"/>
    </location>
</feature>
<dbReference type="AlphaFoldDB" id="V8BKQ2"/>
<evidence type="ECO:0000313" key="2">
    <source>
        <dbReference type="EMBL" id="ETD15709.1"/>
    </source>
</evidence>
<reference evidence="2 3" key="1">
    <citation type="submission" date="2013-10" db="EMBL/GenBank/DDBJ databases">
        <title>The Genome Sequence of Ruminococcus lactaris CC59_002D.</title>
        <authorList>
            <consortium name="The Broad Institute Genomics Platform"/>
            <person name="Earl A."/>
            <person name="Allen-Vercoe E."/>
            <person name="Daigneault M."/>
            <person name="Young S.K."/>
            <person name="Zeng Q."/>
            <person name="Gargeya S."/>
            <person name="Fitzgerald M."/>
            <person name="Abouelleil A."/>
            <person name="Alvarado L."/>
            <person name="Chapman S.B."/>
            <person name="Gainer-Dewar J."/>
            <person name="Goldberg J."/>
            <person name="Griggs A."/>
            <person name="Gujja S."/>
            <person name="Hansen M."/>
            <person name="Howarth C."/>
            <person name="Imamovic A."/>
            <person name="Ireland A."/>
            <person name="Larimer J."/>
            <person name="McCowan C."/>
            <person name="Murphy C."/>
            <person name="Pearson M."/>
            <person name="Poon T.W."/>
            <person name="Priest M."/>
            <person name="Roberts A."/>
            <person name="Saif S."/>
            <person name="Shea T."/>
            <person name="Sykes S."/>
            <person name="Wortman J."/>
            <person name="Nusbaum C."/>
            <person name="Birren B."/>
        </authorList>
    </citation>
    <scope>NUCLEOTIDE SEQUENCE [LARGE SCALE GENOMIC DNA]</scope>
    <source>
        <strain evidence="2 3">CC59_002D</strain>
    </source>
</reference>
<name>V8BKQ2_9FIRM</name>
<dbReference type="PATRIC" id="fig|1073376.3.peg.2660"/>
<dbReference type="Pfam" id="PF13175">
    <property type="entry name" value="AAA_15"/>
    <property type="match status" value="1"/>
</dbReference>
<comment type="caution">
    <text evidence="2">The sequence shown here is derived from an EMBL/GenBank/DDBJ whole genome shotgun (WGS) entry which is preliminary data.</text>
</comment>
<dbReference type="RefSeq" id="WP_023923197.1">
    <property type="nucleotide sequence ID" value="NZ_KI669411.1"/>
</dbReference>
<dbReference type="EMBL" id="AZJE01000038">
    <property type="protein sequence ID" value="ETD15709.1"/>
    <property type="molecule type" value="Genomic_DNA"/>
</dbReference>
<evidence type="ECO:0000313" key="3">
    <source>
        <dbReference type="Proteomes" id="UP000018683"/>
    </source>
</evidence>
<dbReference type="InterPro" id="IPR027417">
    <property type="entry name" value="P-loop_NTPase"/>
</dbReference>
<protein>
    <recommendedName>
        <fullName evidence="1">Endonuclease GajA/Old nuclease/RecF-like AAA domain-containing protein</fullName>
    </recommendedName>
</protein>
<dbReference type="SUPFAM" id="SSF52540">
    <property type="entry name" value="P-loop containing nucleoside triphosphate hydrolases"/>
    <property type="match status" value="1"/>
</dbReference>
<sequence>MRRYEQVKITEISIKNFRSIVNMNIDVEQLNMFVGLNDVGKSNVLKALNLFFNNETDYNEKFAFESDFSQLFPQKSKKAKEIVIKIIFEVPQNYKGHGEYVWEKRWRKDGLIKDEILTGDGSSISSRSKVPNLLRKMVYRYVPAVKSKEYYKLLLIELYKAVSAAVDSPLKKSSDEFSHTLREYTASLSRLIFDYMGMQSQLSLPQNFSEIFETLMFQTKKENSKIMVPLSQRGDGIQARHIPIILKYIADEDYKQSTSRGAVKINTLWGFEEPENGLELLKAFEMADQFVVYSEEVQIFLTTHSPAFYAKKEERGVKIIYVKKNLENDATIAELNPSRQFMDENMGLMPLVTPYIVEQNRHISEIRELWENSPLIDKPSIMVEGKSDKLYLEMAIKEISEPLKAMLDKDELRIVTREDGAGTTLIKNWVLAWLHSGNKSKMLALFDKDAAGNLAAGELKENHLYKKQNSKSNVRVIQLEPSEEIIELYRAKLHMPYEVEHLLSTEVWDKAIKKRYVTPRNSNELLEAYKGNLSRDKSVDSILEEKIIESRIRETIANYNPHEDKKIDFCNMVVQIYQEDSIKDIFKGFQKTIGKIEQFFC</sequence>
<dbReference type="OrthoDB" id="1860825at2"/>